<dbReference type="PANTHER" id="PTHR43033">
    <property type="entry name" value="TRNA(ILE)-LYSIDINE SYNTHASE-RELATED"/>
    <property type="match status" value="1"/>
</dbReference>
<comment type="catalytic activity">
    <reaction evidence="5 6">
        <text>cytidine(34) in tRNA(Ile2) + L-lysine + ATP = lysidine(34) in tRNA(Ile2) + AMP + diphosphate + H(+)</text>
        <dbReference type="Rhea" id="RHEA:43744"/>
        <dbReference type="Rhea" id="RHEA-COMP:10625"/>
        <dbReference type="Rhea" id="RHEA-COMP:10670"/>
        <dbReference type="ChEBI" id="CHEBI:15378"/>
        <dbReference type="ChEBI" id="CHEBI:30616"/>
        <dbReference type="ChEBI" id="CHEBI:32551"/>
        <dbReference type="ChEBI" id="CHEBI:33019"/>
        <dbReference type="ChEBI" id="CHEBI:82748"/>
        <dbReference type="ChEBI" id="CHEBI:83665"/>
        <dbReference type="ChEBI" id="CHEBI:456215"/>
        <dbReference type="EC" id="6.3.4.19"/>
    </reaction>
</comment>
<dbReference type="CDD" id="cd01992">
    <property type="entry name" value="TilS_N"/>
    <property type="match status" value="1"/>
</dbReference>
<dbReference type="HAMAP" id="MF_01161">
    <property type="entry name" value="tRNA_Ile_lys_synt"/>
    <property type="match status" value="1"/>
</dbReference>
<dbReference type="AlphaFoldDB" id="K6P0Q7"/>
<keyword evidence="6" id="KW-0963">Cytoplasm</keyword>
<dbReference type="Pfam" id="PF01171">
    <property type="entry name" value="ATP_bind_3"/>
    <property type="match status" value="1"/>
</dbReference>
<evidence type="ECO:0000256" key="6">
    <source>
        <dbReference type="HAMAP-Rule" id="MF_01161"/>
    </source>
</evidence>
<feature type="region of interest" description="Disordered" evidence="7">
    <location>
        <begin position="422"/>
        <end position="451"/>
    </location>
</feature>
<comment type="function">
    <text evidence="6">Ligates lysine onto the cytidine present at position 34 of the AUA codon-specific tRNA(Ile) that contains the anticodon CAU, in an ATP-dependent manner. Cytidine is converted to lysidine, thus changing the amino acid specificity of the tRNA from methionine to isoleucine.</text>
</comment>
<dbReference type="Gene3D" id="3.40.50.620">
    <property type="entry name" value="HUPs"/>
    <property type="match status" value="1"/>
</dbReference>
<dbReference type="GO" id="GO:0005524">
    <property type="term" value="F:ATP binding"/>
    <property type="evidence" value="ECO:0007669"/>
    <property type="project" value="UniProtKB-UniRule"/>
</dbReference>
<dbReference type="HOGENOM" id="CLU_018869_0_1_9"/>
<dbReference type="SUPFAM" id="SSF52402">
    <property type="entry name" value="Adenine nucleotide alpha hydrolases-like"/>
    <property type="match status" value="1"/>
</dbReference>
<feature type="binding site" evidence="6">
    <location>
        <begin position="44"/>
        <end position="49"/>
    </location>
    <ligand>
        <name>ATP</name>
        <dbReference type="ChEBI" id="CHEBI:30616"/>
    </ligand>
</feature>
<dbReference type="eggNOG" id="COG0037">
    <property type="taxonomic scope" value="Bacteria"/>
</dbReference>
<keyword evidence="3 6" id="KW-0547">Nucleotide-binding</keyword>
<dbReference type="InterPro" id="IPR012094">
    <property type="entry name" value="tRNA_Ile_lys_synt"/>
</dbReference>
<dbReference type="InterPro" id="IPR011063">
    <property type="entry name" value="TilS/TtcA_N"/>
</dbReference>
<keyword evidence="2 6" id="KW-0819">tRNA processing</keyword>
<keyword evidence="10" id="KW-1185">Reference proteome</keyword>
<evidence type="ECO:0000256" key="2">
    <source>
        <dbReference type="ARBA" id="ARBA00022694"/>
    </source>
</evidence>
<dbReference type="InterPro" id="IPR014729">
    <property type="entry name" value="Rossmann-like_a/b/a_fold"/>
</dbReference>
<feature type="domain" description="tRNA(Ile)-lysidine/2-thiocytidine synthase N-terminal" evidence="8">
    <location>
        <begin position="39"/>
        <end position="215"/>
    </location>
</feature>
<keyword evidence="1 6" id="KW-0436">Ligase</keyword>
<evidence type="ECO:0000313" key="10">
    <source>
        <dbReference type="Proteomes" id="UP000005710"/>
    </source>
</evidence>
<evidence type="ECO:0000313" key="9">
    <source>
        <dbReference type="EMBL" id="EKP94685.1"/>
    </source>
</evidence>
<feature type="compositionally biased region" description="Low complexity" evidence="7">
    <location>
        <begin position="429"/>
        <end position="451"/>
    </location>
</feature>
<dbReference type="GO" id="GO:0032267">
    <property type="term" value="F:tRNA(Ile)-lysidine synthase activity"/>
    <property type="evidence" value="ECO:0007669"/>
    <property type="project" value="UniProtKB-EC"/>
</dbReference>
<dbReference type="GO" id="GO:0006400">
    <property type="term" value="P:tRNA modification"/>
    <property type="evidence" value="ECO:0007669"/>
    <property type="project" value="UniProtKB-UniRule"/>
</dbReference>
<evidence type="ECO:0000256" key="1">
    <source>
        <dbReference type="ARBA" id="ARBA00022598"/>
    </source>
</evidence>
<feature type="compositionally biased region" description="Pro residues" evidence="7">
    <location>
        <begin position="347"/>
        <end position="367"/>
    </location>
</feature>
<dbReference type="RefSeq" id="WP_006902662.1">
    <property type="nucleotide sequence ID" value="NZ_JH976535.1"/>
</dbReference>
<reference evidence="9" key="1">
    <citation type="submission" date="2010-10" db="EMBL/GenBank/DDBJ databases">
        <authorList>
            <consortium name="US DOE Joint Genome Institute (JGI-PGF)"/>
            <person name="Lucas S."/>
            <person name="Copeland A."/>
            <person name="Lapidus A."/>
            <person name="Bruce D."/>
            <person name="Goodwin L."/>
            <person name="Pitluck S."/>
            <person name="Kyrpides N."/>
            <person name="Mavromatis K."/>
            <person name="Detter J.C."/>
            <person name="Han C."/>
            <person name="Land M."/>
            <person name="Hauser L."/>
            <person name="Markowitz V."/>
            <person name="Cheng J.-F."/>
            <person name="Hugenholtz P."/>
            <person name="Woyke T."/>
            <person name="Wu D."/>
            <person name="Pukall R."/>
            <person name="Wahrenburg C."/>
            <person name="Brambilla E."/>
            <person name="Klenk H.-P."/>
            <person name="Eisen J.A."/>
        </authorList>
    </citation>
    <scope>NUCLEOTIDE SEQUENCE [LARGE SCALE GENOMIC DNA]</scope>
    <source>
        <strain evidence="9">DSM 13965</strain>
    </source>
</reference>
<evidence type="ECO:0000256" key="7">
    <source>
        <dbReference type="SAM" id="MobiDB-lite"/>
    </source>
</evidence>
<reference evidence="9" key="2">
    <citation type="submission" date="2012-10" db="EMBL/GenBank/DDBJ databases">
        <title>Improved high-quality draft of Thermaerobacter subterraneus C21, DSM 13965.</title>
        <authorList>
            <consortium name="DOE Joint Genome Institute"/>
            <person name="Eisen J."/>
            <person name="Huntemann M."/>
            <person name="Wei C.-L."/>
            <person name="Han J."/>
            <person name="Detter J.C."/>
            <person name="Han C."/>
            <person name="Tapia R."/>
            <person name="Chen A."/>
            <person name="Kyrpides N."/>
            <person name="Mavromatis K."/>
            <person name="Markowitz V."/>
            <person name="Szeto E."/>
            <person name="Ivanova N."/>
            <person name="Mikhailova N."/>
            <person name="Ovchinnikova G."/>
            <person name="Pagani I."/>
            <person name="Pati A."/>
            <person name="Goodwin L."/>
            <person name="Nordberg H.P."/>
            <person name="Cantor M.N."/>
            <person name="Hua S.X."/>
            <person name="Woyke T."/>
            <person name="Eisen J."/>
            <person name="Klenk H.-P."/>
        </authorList>
    </citation>
    <scope>NUCLEOTIDE SEQUENCE [LARGE SCALE GENOMIC DNA]</scope>
    <source>
        <strain evidence="9">DSM 13965</strain>
    </source>
</reference>
<dbReference type="STRING" id="867903.ThesuDRAFT_00373"/>
<dbReference type="NCBIfam" id="TIGR02432">
    <property type="entry name" value="lysidine_TilS_N"/>
    <property type="match status" value="1"/>
</dbReference>
<dbReference type="EC" id="6.3.4.19" evidence="6"/>
<dbReference type="PANTHER" id="PTHR43033:SF1">
    <property type="entry name" value="TRNA(ILE)-LYSIDINE SYNTHASE-RELATED"/>
    <property type="match status" value="1"/>
</dbReference>
<evidence type="ECO:0000256" key="3">
    <source>
        <dbReference type="ARBA" id="ARBA00022741"/>
    </source>
</evidence>
<dbReference type="Proteomes" id="UP000005710">
    <property type="component" value="Unassembled WGS sequence"/>
</dbReference>
<dbReference type="OrthoDB" id="9807403at2"/>
<name>K6P0Q7_9FIRM</name>
<dbReference type="EMBL" id="AENY02000002">
    <property type="protein sequence ID" value="EKP94685.1"/>
    <property type="molecule type" value="Genomic_DNA"/>
</dbReference>
<organism evidence="9 10">
    <name type="scientific">Thermaerobacter subterraneus DSM 13965</name>
    <dbReference type="NCBI Taxonomy" id="867903"/>
    <lineage>
        <taxon>Bacteria</taxon>
        <taxon>Bacillati</taxon>
        <taxon>Bacillota</taxon>
        <taxon>Clostridia</taxon>
        <taxon>Eubacteriales</taxon>
        <taxon>Clostridiales Family XVII. Incertae Sedis</taxon>
        <taxon>Thermaerobacter</taxon>
    </lineage>
</organism>
<comment type="caution">
    <text evidence="9">The sequence shown here is derived from an EMBL/GenBank/DDBJ whole genome shotgun (WGS) entry which is preliminary data.</text>
</comment>
<comment type="subcellular location">
    <subcellularLocation>
        <location evidence="6">Cytoplasm</location>
    </subcellularLocation>
</comment>
<keyword evidence="4 6" id="KW-0067">ATP-binding</keyword>
<proteinExistence type="inferred from homology"/>
<sequence>MERPGEAGGTAVPPAIRRLEEQVLLAAGRRRLLEAGQRVLVAVSGGRDSMVLLDVLDRLRPVLGLAALGVAHVDHGLRPDSAGDARWVEEQAAARGLPFLCRRVHIRPGRRSLEEGARLARYRALAAMARQFGAQRVALAHHAGDQAETVLMRLLAGAGVRGLAGMPWRRGPFVRPLLATEPALLAAYAAARGLGWRDDPSNQDLTFLRNRIRHRLLPLLEAEFNPRVVTALGRVAAVLAAEGALLRRRTRRLEGRLGYRLGPRWACRVDDLARLPVADQRRLLQAAYHRLARRPLPLAHCEAVRALAAPAKEGEPRPWAPEVRPDAAAGPAVGQGARPPGAVPSVEAPPPPPGAPPAEAPPAPPGARPQGEARPEGWPGSTPEPGPEAGRSFEAPVAGRGLDLPGGWRARRQGSWLWLEPQAGGRLRAATPVPGTPGGEEPAQAPAPGEPAPGTARILRVPGAWPLESGLWLRARWLEGDAARQAVARLLAAGPAGPHLPPYPEGRAAAHRANPGPRFLARVICPARAVQGPLILRRPLPGESMQPLGGKGHRSVERIYRTAARRGDLDLVDPATGTGARLGPWVVAAGRDVLWLVGVRAAEGCRVRPKDQRVLLLEVQAGLGPGGGPGGW</sequence>
<dbReference type="GO" id="GO:0005737">
    <property type="term" value="C:cytoplasm"/>
    <property type="evidence" value="ECO:0007669"/>
    <property type="project" value="UniProtKB-SubCell"/>
</dbReference>
<comment type="similarity">
    <text evidence="6">Belongs to the tRNA(Ile)-lysidine synthase family.</text>
</comment>
<accession>K6P0Q7</accession>
<evidence type="ECO:0000256" key="5">
    <source>
        <dbReference type="ARBA" id="ARBA00048539"/>
    </source>
</evidence>
<comment type="domain">
    <text evidence="6">The N-terminal region contains the highly conserved SGGXDS motif, predicted to be a P-loop motif involved in ATP binding.</text>
</comment>
<gene>
    <name evidence="6" type="primary">tilS</name>
    <name evidence="9" type="ORF">ThesuDRAFT_00373</name>
</gene>
<evidence type="ECO:0000259" key="8">
    <source>
        <dbReference type="Pfam" id="PF01171"/>
    </source>
</evidence>
<protein>
    <recommendedName>
        <fullName evidence="6">tRNA(Ile)-lysidine synthase</fullName>
        <ecNumber evidence="6">6.3.4.19</ecNumber>
    </recommendedName>
    <alternativeName>
        <fullName evidence="6">tRNA(Ile)-2-lysyl-cytidine synthase</fullName>
    </alternativeName>
    <alternativeName>
        <fullName evidence="6">tRNA(Ile)-lysidine synthetase</fullName>
    </alternativeName>
</protein>
<evidence type="ECO:0000256" key="4">
    <source>
        <dbReference type="ARBA" id="ARBA00022840"/>
    </source>
</evidence>
<dbReference type="SUPFAM" id="SSF82829">
    <property type="entry name" value="MesJ substrate recognition domain-like"/>
    <property type="match status" value="1"/>
</dbReference>
<feature type="region of interest" description="Disordered" evidence="7">
    <location>
        <begin position="310"/>
        <end position="406"/>
    </location>
</feature>
<dbReference type="InterPro" id="IPR012795">
    <property type="entry name" value="tRNA_Ile_lys_synt_N"/>
</dbReference>